<feature type="domain" description="4-vinyl reductase 4VR" evidence="1">
    <location>
        <begin position="98"/>
        <end position="159"/>
    </location>
</feature>
<dbReference type="Proteomes" id="UP000199411">
    <property type="component" value="Unassembled WGS sequence"/>
</dbReference>
<dbReference type="InterPro" id="IPR024096">
    <property type="entry name" value="NO_sig/Golgi_transp_ligand-bd"/>
</dbReference>
<dbReference type="PANTHER" id="PTHR35090:SF1">
    <property type="entry name" value="SLR0144 PROTEIN"/>
    <property type="match status" value="1"/>
</dbReference>
<protein>
    <recommendedName>
        <fullName evidence="1">4-vinyl reductase 4VR domain-containing protein</fullName>
    </recommendedName>
</protein>
<dbReference type="Pfam" id="PF02830">
    <property type="entry name" value="V4R"/>
    <property type="match status" value="1"/>
</dbReference>
<dbReference type="AlphaFoldDB" id="A0A1G6LKU6"/>
<dbReference type="SUPFAM" id="SSF111126">
    <property type="entry name" value="Ligand-binding domain in the NO signalling and Golgi transport"/>
    <property type="match status" value="1"/>
</dbReference>
<organism evidence="2 3">
    <name type="scientific">Desulfurella multipotens</name>
    <dbReference type="NCBI Taxonomy" id="79269"/>
    <lineage>
        <taxon>Bacteria</taxon>
        <taxon>Pseudomonadati</taxon>
        <taxon>Campylobacterota</taxon>
        <taxon>Desulfurellia</taxon>
        <taxon>Desulfurellales</taxon>
        <taxon>Desulfurellaceae</taxon>
        <taxon>Desulfurella</taxon>
    </lineage>
</organism>
<accession>A0A1G6LKU6</accession>
<reference evidence="3" key="1">
    <citation type="submission" date="2016-10" db="EMBL/GenBank/DDBJ databases">
        <authorList>
            <person name="Varghese N."/>
            <person name="Submissions S."/>
        </authorList>
    </citation>
    <scope>NUCLEOTIDE SEQUENCE [LARGE SCALE GENOMIC DNA]</scope>
    <source>
        <strain evidence="3">DSM 8415</strain>
    </source>
</reference>
<name>A0A1G6LKU6_9BACT</name>
<evidence type="ECO:0000313" key="3">
    <source>
        <dbReference type="Proteomes" id="UP000199411"/>
    </source>
</evidence>
<keyword evidence="3" id="KW-1185">Reference proteome</keyword>
<dbReference type="EMBL" id="FMYU01000005">
    <property type="protein sequence ID" value="SDC43667.1"/>
    <property type="molecule type" value="Genomic_DNA"/>
</dbReference>
<dbReference type="SMART" id="SM00989">
    <property type="entry name" value="V4R"/>
    <property type="match status" value="1"/>
</dbReference>
<gene>
    <name evidence="2" type="ORF">SAMN05660835_00837</name>
</gene>
<evidence type="ECO:0000313" key="2">
    <source>
        <dbReference type="EMBL" id="SDC43667.1"/>
    </source>
</evidence>
<proteinExistence type="predicted"/>
<dbReference type="OrthoDB" id="14144at2"/>
<dbReference type="InterPro" id="IPR004096">
    <property type="entry name" value="V4R"/>
</dbReference>
<dbReference type="Gene3D" id="3.30.1380.20">
    <property type="entry name" value="Trafficking protein particle complex subunit 3"/>
    <property type="match status" value="1"/>
</dbReference>
<dbReference type="PANTHER" id="PTHR35090">
    <property type="entry name" value="DNA-DIRECTED RNA POLYMERASE SUBUNIT I"/>
    <property type="match status" value="1"/>
</dbReference>
<evidence type="ECO:0000259" key="1">
    <source>
        <dbReference type="SMART" id="SM00989"/>
    </source>
</evidence>
<sequence length="160" mass="17856">MQKEEIRAKTNQYVEEEGFILPKNVFRDFFSQLIKLAGFGLGGMFVLSGKKAGKKAASHIKEILGDNLSLEDVKECIISYFEESKQCKMVVFNISENSVNFKAQHSVFAEGIESKKPTCLPLGGTIAGMLEEFLGGSWEPKETQCIAQGFSECIFEVKRK</sequence>
<dbReference type="RefSeq" id="WP_092128380.1">
    <property type="nucleotide sequence ID" value="NZ_FMYU01000005.1"/>
</dbReference>